<protein>
    <recommendedName>
        <fullName evidence="3">Zinc finger MYM-type protein 1-like</fullName>
    </recommendedName>
</protein>
<dbReference type="Proteomes" id="UP001160148">
    <property type="component" value="Unassembled WGS sequence"/>
</dbReference>
<organism evidence="1 2">
    <name type="scientific">Macrosiphum euphorbiae</name>
    <name type="common">potato aphid</name>
    <dbReference type="NCBI Taxonomy" id="13131"/>
    <lineage>
        <taxon>Eukaryota</taxon>
        <taxon>Metazoa</taxon>
        <taxon>Ecdysozoa</taxon>
        <taxon>Arthropoda</taxon>
        <taxon>Hexapoda</taxon>
        <taxon>Insecta</taxon>
        <taxon>Pterygota</taxon>
        <taxon>Neoptera</taxon>
        <taxon>Paraneoptera</taxon>
        <taxon>Hemiptera</taxon>
        <taxon>Sternorrhyncha</taxon>
        <taxon>Aphidomorpha</taxon>
        <taxon>Aphidoidea</taxon>
        <taxon>Aphididae</taxon>
        <taxon>Macrosiphini</taxon>
        <taxon>Macrosiphum</taxon>
    </lineage>
</organism>
<keyword evidence="2" id="KW-1185">Reference proteome</keyword>
<evidence type="ECO:0000313" key="1">
    <source>
        <dbReference type="EMBL" id="CAI6372426.1"/>
    </source>
</evidence>
<dbReference type="InterPro" id="IPR012337">
    <property type="entry name" value="RNaseH-like_sf"/>
</dbReference>
<gene>
    <name evidence="1" type="ORF">MEUPH1_LOCUS26299</name>
</gene>
<sequence>MCDEAWCYKEEQLSICVRYTVKLQAYERFLGFVNVSSGQDADHIVSSIISYFESNKVDLKTLSIIAQSYDGASVMSGCLGGVQAKIKQLYPCAIYTHCMAHRLNLVVVDMCKNIKSARTTFNVLEAIYVHFSRPSNNKKLCDIQMQLGLKKGTVLRICDTRWVCRYKNCQAMLLNFKSIIEFLTIEVDENNDKYAAQALGILTSIPKPEFLILITIIKTVLGIINVLSNKLQCKSATLGNSSNVVQSIITTFENMRSDREFTEIWQTITKLANENNVELSTACYKRKRKEPNALKEYVVTTTTGQECDDEQTDTSVKVFWRRTAYMAVIDTTLANLKYRFSYDSLKLANSIDSFCKMDYNNGLYFIEHYKVNLS</sequence>
<comment type="caution">
    <text evidence="1">The sequence shown here is derived from an EMBL/GenBank/DDBJ whole genome shotgun (WGS) entry which is preliminary data.</text>
</comment>
<dbReference type="PANTHER" id="PTHR46289:SF17">
    <property type="entry name" value="HAT C-TERMINAL DIMERISATION DOMAIN-CONTAINING PROTEIN"/>
    <property type="match status" value="1"/>
</dbReference>
<dbReference type="SUPFAM" id="SSF53098">
    <property type="entry name" value="Ribonuclease H-like"/>
    <property type="match status" value="1"/>
</dbReference>
<name>A0AAV0XYY3_9HEMI</name>
<proteinExistence type="predicted"/>
<dbReference type="EMBL" id="CARXXK010001030">
    <property type="protein sequence ID" value="CAI6372426.1"/>
    <property type="molecule type" value="Genomic_DNA"/>
</dbReference>
<reference evidence="1 2" key="1">
    <citation type="submission" date="2023-01" db="EMBL/GenBank/DDBJ databases">
        <authorList>
            <person name="Whitehead M."/>
        </authorList>
    </citation>
    <scope>NUCLEOTIDE SEQUENCE [LARGE SCALE GENOMIC DNA]</scope>
</reference>
<dbReference type="InterPro" id="IPR052958">
    <property type="entry name" value="IFN-induced_PKR_regulator"/>
</dbReference>
<evidence type="ECO:0008006" key="3">
    <source>
        <dbReference type="Google" id="ProtNLM"/>
    </source>
</evidence>
<evidence type="ECO:0000313" key="2">
    <source>
        <dbReference type="Proteomes" id="UP001160148"/>
    </source>
</evidence>
<dbReference type="PANTHER" id="PTHR46289">
    <property type="entry name" value="52 KDA REPRESSOR OF THE INHIBITOR OF THE PROTEIN KINASE-LIKE PROTEIN-RELATED"/>
    <property type="match status" value="1"/>
</dbReference>
<dbReference type="AlphaFoldDB" id="A0AAV0XYY3"/>
<accession>A0AAV0XYY3</accession>